<keyword evidence="3" id="KW-1185">Reference proteome</keyword>
<feature type="region of interest" description="Disordered" evidence="1">
    <location>
        <begin position="1"/>
        <end position="20"/>
    </location>
</feature>
<dbReference type="EMBL" id="JAINUG010000136">
    <property type="protein sequence ID" value="KAJ8393519.1"/>
    <property type="molecule type" value="Genomic_DNA"/>
</dbReference>
<evidence type="ECO:0000256" key="1">
    <source>
        <dbReference type="SAM" id="MobiDB-lite"/>
    </source>
</evidence>
<gene>
    <name evidence="2" type="ORF">AAFF_G00059920</name>
</gene>
<feature type="compositionally biased region" description="Acidic residues" evidence="1">
    <location>
        <begin position="119"/>
        <end position="129"/>
    </location>
</feature>
<accession>A0AAD7S030</accession>
<feature type="compositionally biased region" description="Polar residues" evidence="1">
    <location>
        <begin position="55"/>
        <end position="69"/>
    </location>
</feature>
<evidence type="ECO:0000313" key="2">
    <source>
        <dbReference type="EMBL" id="KAJ8393519.1"/>
    </source>
</evidence>
<dbReference type="AlphaFoldDB" id="A0AAD7S030"/>
<comment type="caution">
    <text evidence="2">The sequence shown here is derived from an EMBL/GenBank/DDBJ whole genome shotgun (WGS) entry which is preliminary data.</text>
</comment>
<name>A0AAD7S030_9TELE</name>
<feature type="region of interest" description="Disordered" evidence="1">
    <location>
        <begin position="256"/>
        <end position="275"/>
    </location>
</feature>
<feature type="compositionally biased region" description="Basic and acidic residues" evidence="1">
    <location>
        <begin position="1"/>
        <end position="12"/>
    </location>
</feature>
<evidence type="ECO:0000313" key="3">
    <source>
        <dbReference type="Proteomes" id="UP001221898"/>
    </source>
</evidence>
<feature type="region of interest" description="Disordered" evidence="1">
    <location>
        <begin position="52"/>
        <end position="157"/>
    </location>
</feature>
<proteinExistence type="predicted"/>
<sequence length="275" mass="28735">MENVNGKRDIEGKFPPGSFLNKISTIFTRAGTEKLEPHTQAKEKAVLTAFRTFPNKESCNGESKGNNDPVSEEGDLRTGGCGRGDDKDPGTSDTEESGASTEGAVDAELVQVCLVDTYSDTETEDETEDKEGSLVQSEQVISAPKEDGGKVGPSSDQCVGQIETETQAGTVDQNAETRILKLHIYLGKTSESTSTQTGGAVSVLDKEGPQVPRGSEGLSGVCSAEVNAAAEGCELPASARPASPCPQTPAVHTLPSPLPCQLDPPAHLSLRPAPL</sequence>
<protein>
    <submittedName>
        <fullName evidence="2">Uncharacterized protein</fullName>
    </submittedName>
</protein>
<reference evidence="2" key="1">
    <citation type="journal article" date="2023" name="Science">
        <title>Genome structures resolve the early diversification of teleost fishes.</title>
        <authorList>
            <person name="Parey E."/>
            <person name="Louis A."/>
            <person name="Montfort J."/>
            <person name="Bouchez O."/>
            <person name="Roques C."/>
            <person name="Iampietro C."/>
            <person name="Lluch J."/>
            <person name="Castinel A."/>
            <person name="Donnadieu C."/>
            <person name="Desvignes T."/>
            <person name="Floi Bucao C."/>
            <person name="Jouanno E."/>
            <person name="Wen M."/>
            <person name="Mejri S."/>
            <person name="Dirks R."/>
            <person name="Jansen H."/>
            <person name="Henkel C."/>
            <person name="Chen W.J."/>
            <person name="Zahm M."/>
            <person name="Cabau C."/>
            <person name="Klopp C."/>
            <person name="Thompson A.W."/>
            <person name="Robinson-Rechavi M."/>
            <person name="Braasch I."/>
            <person name="Lecointre G."/>
            <person name="Bobe J."/>
            <person name="Postlethwait J.H."/>
            <person name="Berthelot C."/>
            <person name="Roest Crollius H."/>
            <person name="Guiguen Y."/>
        </authorList>
    </citation>
    <scope>NUCLEOTIDE SEQUENCE</scope>
    <source>
        <strain evidence="2">NC1722</strain>
    </source>
</reference>
<dbReference type="Proteomes" id="UP001221898">
    <property type="component" value="Unassembled WGS sequence"/>
</dbReference>
<organism evidence="2 3">
    <name type="scientific">Aldrovandia affinis</name>
    <dbReference type="NCBI Taxonomy" id="143900"/>
    <lineage>
        <taxon>Eukaryota</taxon>
        <taxon>Metazoa</taxon>
        <taxon>Chordata</taxon>
        <taxon>Craniata</taxon>
        <taxon>Vertebrata</taxon>
        <taxon>Euteleostomi</taxon>
        <taxon>Actinopterygii</taxon>
        <taxon>Neopterygii</taxon>
        <taxon>Teleostei</taxon>
        <taxon>Notacanthiformes</taxon>
        <taxon>Halosauridae</taxon>
        <taxon>Aldrovandia</taxon>
    </lineage>
</organism>